<dbReference type="PROSITE" id="PS50011">
    <property type="entry name" value="PROTEIN_KINASE_DOM"/>
    <property type="match status" value="1"/>
</dbReference>
<dbReference type="InterPro" id="IPR015943">
    <property type="entry name" value="WD40/YVTN_repeat-like_dom_sf"/>
</dbReference>
<dbReference type="EC" id="2.7.11.1" evidence="2"/>
<dbReference type="InterPro" id="IPR045133">
    <property type="entry name" value="IRE1/2-like"/>
</dbReference>
<feature type="region of interest" description="Disordered" evidence="13">
    <location>
        <begin position="1447"/>
        <end position="1515"/>
    </location>
</feature>
<reference evidence="17" key="1">
    <citation type="submission" date="2020-06" db="EMBL/GenBank/DDBJ databases">
        <authorList>
            <consortium name="Plant Systems Biology data submission"/>
        </authorList>
    </citation>
    <scope>NUCLEOTIDE SEQUENCE</scope>
    <source>
        <strain evidence="17">D6</strain>
    </source>
</reference>
<feature type="domain" description="KEN" evidence="16">
    <location>
        <begin position="1064"/>
        <end position="1201"/>
    </location>
</feature>
<feature type="compositionally biased region" description="Basic and acidic residues" evidence="13">
    <location>
        <begin position="1245"/>
        <end position="1257"/>
    </location>
</feature>
<dbReference type="Proteomes" id="UP001153069">
    <property type="component" value="Unassembled WGS sequence"/>
</dbReference>
<dbReference type="InterPro" id="IPR018391">
    <property type="entry name" value="PQQ_b-propeller_rpt"/>
</dbReference>
<dbReference type="PROSITE" id="PS00108">
    <property type="entry name" value="PROTEIN_KINASE_ST"/>
    <property type="match status" value="1"/>
</dbReference>
<dbReference type="GO" id="GO:0008270">
    <property type="term" value="F:zinc ion binding"/>
    <property type="evidence" value="ECO:0007669"/>
    <property type="project" value="UniProtKB-KW"/>
</dbReference>
<keyword evidence="12" id="KW-0863">Zinc-finger</keyword>
<evidence type="ECO:0000313" key="17">
    <source>
        <dbReference type="EMBL" id="CAB9519579.1"/>
    </source>
</evidence>
<dbReference type="PROSITE" id="PS51392">
    <property type="entry name" value="KEN"/>
    <property type="match status" value="1"/>
</dbReference>
<feature type="region of interest" description="Disordered" evidence="13">
    <location>
        <begin position="957"/>
        <end position="980"/>
    </location>
</feature>
<dbReference type="InterPro" id="IPR011047">
    <property type="entry name" value="Quinoprotein_ADH-like_sf"/>
</dbReference>
<dbReference type="InterPro" id="IPR000571">
    <property type="entry name" value="Znf_CCCH"/>
</dbReference>
<dbReference type="Gene3D" id="1.20.1440.180">
    <property type="entry name" value="KEN domain"/>
    <property type="match status" value="1"/>
</dbReference>
<dbReference type="Gene3D" id="4.10.1000.10">
    <property type="entry name" value="Zinc finger, CCCH-type"/>
    <property type="match status" value="1"/>
</dbReference>
<protein>
    <recommendedName>
        <fullName evidence="2">non-specific serine/threonine protein kinase</fullName>
        <ecNumber evidence="2">2.7.11.1</ecNumber>
    </recommendedName>
</protein>
<feature type="compositionally biased region" description="Basic residues" evidence="13">
    <location>
        <begin position="1494"/>
        <end position="1507"/>
    </location>
</feature>
<feature type="compositionally biased region" description="Basic and acidic residues" evidence="13">
    <location>
        <begin position="374"/>
        <end position="384"/>
    </location>
</feature>
<feature type="region of interest" description="Disordered" evidence="13">
    <location>
        <begin position="615"/>
        <end position="638"/>
    </location>
</feature>
<keyword evidence="3" id="KW-0723">Serine/threonine-protein kinase</keyword>
<evidence type="ECO:0000256" key="7">
    <source>
        <dbReference type="ARBA" id="ARBA00022741"/>
    </source>
</evidence>
<feature type="region of interest" description="Disordered" evidence="13">
    <location>
        <begin position="1237"/>
        <end position="1257"/>
    </location>
</feature>
<evidence type="ECO:0000256" key="5">
    <source>
        <dbReference type="ARBA" id="ARBA00022692"/>
    </source>
</evidence>
<comment type="subcellular location">
    <subcellularLocation>
        <location evidence="1">Membrane</location>
        <topology evidence="1">Single-pass type I membrane protein</topology>
    </subcellularLocation>
</comment>
<keyword evidence="4" id="KW-0808">Transferase</keyword>
<feature type="compositionally biased region" description="Low complexity" evidence="13">
    <location>
        <begin position="126"/>
        <end position="136"/>
    </location>
</feature>
<feature type="compositionally biased region" description="Low complexity" evidence="13">
    <location>
        <begin position="957"/>
        <end position="972"/>
    </location>
</feature>
<feature type="region of interest" description="Disordered" evidence="13">
    <location>
        <begin position="365"/>
        <end position="394"/>
    </location>
</feature>
<feature type="region of interest" description="Disordered" evidence="13">
    <location>
        <begin position="542"/>
        <end position="592"/>
    </location>
</feature>
<gene>
    <name evidence="17" type="ORF">SEMRO_1027_G233100.1</name>
</gene>
<dbReference type="GO" id="GO:1990604">
    <property type="term" value="C:IRE1-TRAF2-ASK1 complex"/>
    <property type="evidence" value="ECO:0007669"/>
    <property type="project" value="TreeGrafter"/>
</dbReference>
<dbReference type="SMART" id="SM00580">
    <property type="entry name" value="PUG"/>
    <property type="match status" value="1"/>
</dbReference>
<keyword evidence="12" id="KW-0862">Zinc</keyword>
<feature type="domain" description="C3H1-type" evidence="15">
    <location>
        <begin position="1403"/>
        <end position="1435"/>
    </location>
</feature>
<dbReference type="InterPro" id="IPR010513">
    <property type="entry name" value="KEN_dom"/>
</dbReference>
<comment type="caution">
    <text evidence="17">The sequence shown here is derived from an EMBL/GenBank/DDBJ whole genome shotgun (WGS) entry which is preliminary data.</text>
</comment>
<dbReference type="SUPFAM" id="SSF50998">
    <property type="entry name" value="Quinoprotein alcohol dehydrogenase-like"/>
    <property type="match status" value="1"/>
</dbReference>
<proteinExistence type="predicted"/>
<evidence type="ECO:0000313" key="18">
    <source>
        <dbReference type="Proteomes" id="UP001153069"/>
    </source>
</evidence>
<dbReference type="GO" id="GO:0006397">
    <property type="term" value="P:mRNA processing"/>
    <property type="evidence" value="ECO:0007669"/>
    <property type="project" value="InterPro"/>
</dbReference>
<dbReference type="FunFam" id="3.30.200.20:FF:000077">
    <property type="entry name" value="Putative Serine/threonine-protein kinase/endoribonuclease IRE1"/>
    <property type="match status" value="1"/>
</dbReference>
<name>A0A9N8EG36_9STRA</name>
<evidence type="ECO:0000256" key="6">
    <source>
        <dbReference type="ARBA" id="ARBA00022729"/>
    </source>
</evidence>
<dbReference type="PROSITE" id="PS50103">
    <property type="entry name" value="ZF_C3H1"/>
    <property type="match status" value="1"/>
</dbReference>
<dbReference type="OrthoDB" id="63989at2759"/>
<keyword evidence="9" id="KW-0067">ATP-binding</keyword>
<organism evidence="17 18">
    <name type="scientific">Seminavis robusta</name>
    <dbReference type="NCBI Taxonomy" id="568900"/>
    <lineage>
        <taxon>Eukaryota</taxon>
        <taxon>Sar</taxon>
        <taxon>Stramenopiles</taxon>
        <taxon>Ochrophyta</taxon>
        <taxon>Bacillariophyta</taxon>
        <taxon>Bacillariophyceae</taxon>
        <taxon>Bacillariophycidae</taxon>
        <taxon>Naviculales</taxon>
        <taxon>Naviculaceae</taxon>
        <taxon>Seminavis</taxon>
    </lineage>
</organism>
<evidence type="ECO:0000256" key="3">
    <source>
        <dbReference type="ARBA" id="ARBA00022527"/>
    </source>
</evidence>
<keyword evidence="10" id="KW-1133">Transmembrane helix</keyword>
<evidence type="ECO:0000256" key="12">
    <source>
        <dbReference type="PROSITE-ProRule" id="PRU00723"/>
    </source>
</evidence>
<evidence type="ECO:0000256" key="11">
    <source>
        <dbReference type="ARBA" id="ARBA00023136"/>
    </source>
</evidence>
<feature type="compositionally biased region" description="Polar residues" evidence="13">
    <location>
        <begin position="542"/>
        <end position="558"/>
    </location>
</feature>
<keyword evidence="7" id="KW-0547">Nucleotide-binding</keyword>
<evidence type="ECO:0000256" key="13">
    <source>
        <dbReference type="SAM" id="MobiDB-lite"/>
    </source>
</evidence>
<keyword evidence="18" id="KW-1185">Reference proteome</keyword>
<feature type="compositionally biased region" description="Low complexity" evidence="13">
    <location>
        <begin position="1454"/>
        <end position="1465"/>
    </location>
</feature>
<feature type="region of interest" description="Disordered" evidence="13">
    <location>
        <begin position="103"/>
        <end position="139"/>
    </location>
</feature>
<evidence type="ECO:0000259" key="16">
    <source>
        <dbReference type="PROSITE" id="PS51392"/>
    </source>
</evidence>
<keyword evidence="5" id="KW-0812">Transmembrane</keyword>
<feature type="compositionally biased region" description="Acidic residues" evidence="13">
    <location>
        <begin position="107"/>
        <end position="122"/>
    </location>
</feature>
<dbReference type="PANTHER" id="PTHR13954">
    <property type="entry name" value="IRE1-RELATED"/>
    <property type="match status" value="1"/>
</dbReference>
<dbReference type="InterPro" id="IPR008271">
    <property type="entry name" value="Ser/Thr_kinase_AS"/>
</dbReference>
<dbReference type="SMART" id="SM00564">
    <property type="entry name" value="PQQ"/>
    <property type="match status" value="2"/>
</dbReference>
<dbReference type="Pfam" id="PF06479">
    <property type="entry name" value="Ribonuc_2-5A"/>
    <property type="match status" value="1"/>
</dbReference>
<dbReference type="Gene3D" id="3.30.200.20">
    <property type="entry name" value="Phosphorylase Kinase, domain 1"/>
    <property type="match status" value="1"/>
</dbReference>
<feature type="region of interest" description="Disordered" evidence="13">
    <location>
        <begin position="1"/>
        <end position="26"/>
    </location>
</feature>
<accession>A0A9N8EG36</accession>
<dbReference type="GO" id="GO:0051082">
    <property type="term" value="F:unfolded protein binding"/>
    <property type="evidence" value="ECO:0007669"/>
    <property type="project" value="TreeGrafter"/>
</dbReference>
<evidence type="ECO:0000259" key="14">
    <source>
        <dbReference type="PROSITE" id="PS50011"/>
    </source>
</evidence>
<dbReference type="GO" id="GO:0036498">
    <property type="term" value="P:IRE1-mediated unfolded protein response"/>
    <property type="evidence" value="ECO:0007669"/>
    <property type="project" value="TreeGrafter"/>
</dbReference>
<dbReference type="PANTHER" id="PTHR13954:SF6">
    <property type="entry name" value="NON-SPECIFIC SERINE_THREONINE PROTEIN KINASE"/>
    <property type="match status" value="1"/>
</dbReference>
<feature type="region of interest" description="Disordered" evidence="13">
    <location>
        <begin position="656"/>
        <end position="675"/>
    </location>
</feature>
<dbReference type="Gene3D" id="1.10.510.10">
    <property type="entry name" value="Transferase(Phosphotransferase) domain 1"/>
    <property type="match status" value="1"/>
</dbReference>
<feature type="domain" description="Protein kinase" evidence="14">
    <location>
        <begin position="736"/>
        <end position="1061"/>
    </location>
</feature>
<dbReference type="InterPro" id="IPR038357">
    <property type="entry name" value="KEN_sf"/>
</dbReference>
<evidence type="ECO:0000256" key="4">
    <source>
        <dbReference type="ARBA" id="ARBA00022679"/>
    </source>
</evidence>
<feature type="compositionally biased region" description="Pro residues" evidence="13">
    <location>
        <begin position="1328"/>
        <end position="1337"/>
    </location>
</feature>
<dbReference type="SMART" id="SM00220">
    <property type="entry name" value="S_TKc"/>
    <property type="match status" value="1"/>
</dbReference>
<evidence type="ECO:0000259" key="15">
    <source>
        <dbReference type="PROSITE" id="PS50103"/>
    </source>
</evidence>
<dbReference type="GO" id="GO:0004521">
    <property type="term" value="F:RNA endonuclease activity"/>
    <property type="evidence" value="ECO:0007669"/>
    <property type="project" value="InterPro"/>
</dbReference>
<dbReference type="InterPro" id="IPR011009">
    <property type="entry name" value="Kinase-like_dom_sf"/>
</dbReference>
<keyword evidence="6" id="KW-0732">Signal</keyword>
<keyword evidence="8 17" id="KW-0418">Kinase</keyword>
<evidence type="ECO:0000256" key="1">
    <source>
        <dbReference type="ARBA" id="ARBA00004479"/>
    </source>
</evidence>
<evidence type="ECO:0000256" key="10">
    <source>
        <dbReference type="ARBA" id="ARBA00022989"/>
    </source>
</evidence>
<dbReference type="SUPFAM" id="SSF56112">
    <property type="entry name" value="Protein kinase-like (PK-like)"/>
    <property type="match status" value="1"/>
</dbReference>
<feature type="zinc finger region" description="C3H1-type" evidence="12">
    <location>
        <begin position="1403"/>
        <end position="1435"/>
    </location>
</feature>
<keyword evidence="12" id="KW-0479">Metal-binding</keyword>
<dbReference type="EMBL" id="CAICTM010001025">
    <property type="protein sequence ID" value="CAB9519579.1"/>
    <property type="molecule type" value="Genomic_DNA"/>
</dbReference>
<dbReference type="InterPro" id="IPR000719">
    <property type="entry name" value="Prot_kinase_dom"/>
</dbReference>
<keyword evidence="11" id="KW-0472">Membrane</keyword>
<dbReference type="GO" id="GO:0004674">
    <property type="term" value="F:protein serine/threonine kinase activity"/>
    <property type="evidence" value="ECO:0007669"/>
    <property type="project" value="UniProtKB-KW"/>
</dbReference>
<evidence type="ECO:0000256" key="9">
    <source>
        <dbReference type="ARBA" id="ARBA00022840"/>
    </source>
</evidence>
<dbReference type="GO" id="GO:0005524">
    <property type="term" value="F:ATP binding"/>
    <property type="evidence" value="ECO:0007669"/>
    <property type="project" value="UniProtKB-KW"/>
</dbReference>
<dbReference type="Pfam" id="PF00069">
    <property type="entry name" value="Pkinase"/>
    <property type="match status" value="1"/>
</dbReference>
<sequence length="1515" mass="165219">MAEHPQETPNHNSEPHQDEDSSLVNEVVATPCHNKSGGRSHPWTPTLRGASLLSTLLFLSLALSQAKIQTASSTASEAAVQQANRQTAPVDPQPSLQISMDDFISIGDDDDDEIDFADLGDDSDSHSSSSNNNDNDSSNKRKELIIVAAVDGTIAAVDKETGKVLWKQNGGGSSIMAHPDETEPQNMKLPRHSTIHNREEKLLQPLVTTTTTASSSKRTTTTTTSTAAIPSIDGSVFLTTTVEAPNDTSVTRTDTASVRELVDRAPYVDPHGRFYVGSRQTTVAALDGDTGEILYVASADDDGMMMKDDPQWEGRNIIWIGRVDYKVSVYNAKSSHKEVQFSASEILSVNDMVMGRSKAFRRRQQQQNAVGLIGDKETSPFSDHDDNDDDEESALVATPSGNLAFRNRNTETVEWVADLAFDAPIAYAIHSSSGQSMDVDIIPDVTNPANSKEEYLRSEIERQIELTLLQPLDNSKPGIDDQSCDCHGALDRGASNPSIVGVLLNGQLYSMPLGRPTSVLPSHASLATTRTQADHVLLDVTATSSTGDNQQSAHSNSGRGEGRGLARWIPLGGGRGSRREDEKQLPMNSGNCRPSSVAFPGCLFKAVSQGTFGFLPRRNKRGSSNNEIPDGAHSERQNAQDVAIETYHAPIEFGFAETPNNQHEHDNTSQQQRKRKRNYRLLKILGSWLPPTIALIFVVSFELGRRKRQKDNLELNEGDEIANSANQKKDESNVIQITDQLLGLGSNGTQVFRGTLDGRLVAVKRILKTYVASADREISLLIESDGHPNVVRYFLKEVKGDFVYLALELCDLSLNSLIGTLGAKVLSEGGSESSYYKDATDATKRILHQIAAGVRHLHSLRIVHNDLKPGNILLAASKEAKAPDSTSNESIYNNFQLGYYVAKISDMGLGKQLVGQSSFGGCPSSFRGQSGPLAANGNVGIGTVGWQAPEAMRLKSSASVTSDASQSGDSSSLGRPEGSSARASRSVDIFSLGCIFYATLVPGSHPFGEYYEREANIVHNRPSIEALMSLSVEAYNLVSAMIQYNPRVRPTSEQVLQHPYFWSLPQRLSFLADLSDRLETDSGASTTTSEFGFAVNPLAIERNATQVVGLAWDRDLLKGLTEQKYRTYDPCSVRDLLRLIRNKKNHFQDLDLSVRQKIGSSTDGLMIYFESSFPHLLMHCYKVCCEVLPSDDPLVEKYFLTSANYRKPKTYRAPSYAPSKSISLSETVECDVVEDNPAKEVVNGTEHKTDEGGSSKDEDMEALNAATLNSTSDSNGALVDEQVSITKNETSNELMDEPDEQPSASSVDICSPLESADSSDVAEEIVEEPPPVPPVKPEPALQQPNLPLVDINMNNDVILWQGSTATKAMNCRGWMRGDEDWTCRTDGTKKRNAALSRCAQDPKFRTRLCNHWDMSFGTSCPMRRKGKCVFAHGPVELRIKEGKKNRWGKLVDKNGNNSNPNSAGGEDTYGAARSIESVRKDEGKWNNSNNKSKGGGKKQSSSKKKPAKSSGGGKS</sequence>
<evidence type="ECO:0000256" key="8">
    <source>
        <dbReference type="ARBA" id="ARBA00022777"/>
    </source>
</evidence>
<feature type="region of interest" description="Disordered" evidence="13">
    <location>
        <begin position="1290"/>
        <end position="1340"/>
    </location>
</feature>
<dbReference type="Gene3D" id="2.130.10.10">
    <property type="entry name" value="YVTN repeat-like/Quinoprotein amine dehydrogenase"/>
    <property type="match status" value="1"/>
</dbReference>
<evidence type="ECO:0000256" key="2">
    <source>
        <dbReference type="ARBA" id="ARBA00012513"/>
    </source>
</evidence>